<name>A0A8J3AN30_9BACI</name>
<dbReference type="CDD" id="cd02223">
    <property type="entry name" value="cupin_Bh2720-like"/>
    <property type="match status" value="1"/>
</dbReference>
<dbReference type="Proteomes" id="UP000626244">
    <property type="component" value="Unassembled WGS sequence"/>
</dbReference>
<comment type="caution">
    <text evidence="2">The sequence shown here is derived from an EMBL/GenBank/DDBJ whole genome shotgun (WGS) entry which is preliminary data.</text>
</comment>
<reference evidence="3" key="1">
    <citation type="journal article" date="2019" name="Int. J. Syst. Evol. Microbiol.">
        <title>The Global Catalogue of Microorganisms (GCM) 10K type strain sequencing project: providing services to taxonomists for standard genome sequencing and annotation.</title>
        <authorList>
            <consortium name="The Broad Institute Genomics Platform"/>
            <consortium name="The Broad Institute Genome Sequencing Center for Infectious Disease"/>
            <person name="Wu L."/>
            <person name="Ma J."/>
        </authorList>
    </citation>
    <scope>NUCLEOTIDE SEQUENCE [LARGE SCALE GENOMIC DNA]</scope>
    <source>
        <strain evidence="3">CGMCC 1.14993</strain>
    </source>
</reference>
<dbReference type="InterPro" id="IPR011051">
    <property type="entry name" value="RmlC_Cupin_sf"/>
</dbReference>
<evidence type="ECO:0000313" key="2">
    <source>
        <dbReference type="EMBL" id="GGI15795.1"/>
    </source>
</evidence>
<dbReference type="RefSeq" id="WP_087999602.1">
    <property type="nucleotide sequence ID" value="NZ_BMHB01000001.1"/>
</dbReference>
<dbReference type="InterPro" id="IPR013096">
    <property type="entry name" value="Cupin_2"/>
</dbReference>
<dbReference type="PANTHER" id="PTHR43346:SF1">
    <property type="entry name" value="QUERCETIN 2,3-DIOXYGENASE-RELATED"/>
    <property type="match status" value="1"/>
</dbReference>
<keyword evidence="3" id="KW-1185">Reference proteome</keyword>
<dbReference type="EMBL" id="BMHB01000001">
    <property type="protein sequence ID" value="GGI15795.1"/>
    <property type="molecule type" value="Genomic_DNA"/>
</dbReference>
<dbReference type="InterPro" id="IPR052538">
    <property type="entry name" value="Flavonoid_dioxygenase-like"/>
</dbReference>
<feature type="domain" description="Cupin type-2" evidence="1">
    <location>
        <begin position="94"/>
        <end position="169"/>
    </location>
</feature>
<dbReference type="InterPro" id="IPR014710">
    <property type="entry name" value="RmlC-like_jellyroll"/>
</dbReference>
<dbReference type="Gene3D" id="2.60.120.10">
    <property type="entry name" value="Jelly Rolls"/>
    <property type="match status" value="1"/>
</dbReference>
<gene>
    <name evidence="2" type="ORF">GCM10007380_29810</name>
</gene>
<sequence length="276" mass="31468">MYYVPNTYPYQYHYPYYHNVPTNNYGRQSVYWNYPVGVEYANKFGPLRAYNSDVRILLKDFGAEPFAVNINEATKQNNTYRTALWTGTHLQVTLMSLNVGEDIGLEIHPNVDQFLRVEQGQGIVQMGKSKDSLNFKRNINEDTAIMVPAGTWHNLINTGNLPLKLYSIYAPPKHPFGTVHVTKADALTGEGRNDHGNEKTNVSGRTPDEWIKYTEFLVNEGLEDVKRGINATHILQEFILMGVLVGKGYSPEKAYETVEEWERTGVSKLLQQSKKM</sequence>
<accession>A0A8J3AN30</accession>
<dbReference type="SUPFAM" id="SSF51182">
    <property type="entry name" value="RmlC-like cupins"/>
    <property type="match status" value="1"/>
</dbReference>
<dbReference type="PANTHER" id="PTHR43346">
    <property type="entry name" value="LIGAND BINDING DOMAIN PROTEIN, PUTATIVE (AFU_ORTHOLOGUE AFUA_6G14370)-RELATED"/>
    <property type="match status" value="1"/>
</dbReference>
<dbReference type="AlphaFoldDB" id="A0A8J3AN30"/>
<proteinExistence type="predicted"/>
<organism evidence="2 3">
    <name type="scientific">Gottfriedia solisilvae</name>
    <dbReference type="NCBI Taxonomy" id="1516104"/>
    <lineage>
        <taxon>Bacteria</taxon>
        <taxon>Bacillati</taxon>
        <taxon>Bacillota</taxon>
        <taxon>Bacilli</taxon>
        <taxon>Bacillales</taxon>
        <taxon>Bacillaceae</taxon>
        <taxon>Gottfriedia</taxon>
    </lineage>
</organism>
<evidence type="ECO:0000259" key="1">
    <source>
        <dbReference type="Pfam" id="PF07883"/>
    </source>
</evidence>
<protein>
    <recommendedName>
        <fullName evidence="1">Cupin type-2 domain-containing protein</fullName>
    </recommendedName>
</protein>
<evidence type="ECO:0000313" key="3">
    <source>
        <dbReference type="Proteomes" id="UP000626244"/>
    </source>
</evidence>
<dbReference type="OrthoDB" id="3231985at2"/>
<dbReference type="Pfam" id="PF07883">
    <property type="entry name" value="Cupin_2"/>
    <property type="match status" value="1"/>
</dbReference>